<comment type="caution">
    <text evidence="1">The sequence shown here is derived from an EMBL/GenBank/DDBJ whole genome shotgun (WGS) entry which is preliminary data.</text>
</comment>
<keyword evidence="2" id="KW-1185">Reference proteome</keyword>
<protein>
    <submittedName>
        <fullName evidence="1">Glucose-6-phosphate dehydrogenase-like protein</fullName>
    </submittedName>
</protein>
<reference evidence="1 2" key="1">
    <citation type="submission" date="2019-03" db="EMBL/GenBank/DDBJ databases">
        <title>Genomic Encyclopedia of Type Strains, Phase IV (KMG-IV): sequencing the most valuable type-strain genomes for metagenomic binning, comparative biology and taxonomic classification.</title>
        <authorList>
            <person name="Goeker M."/>
        </authorList>
    </citation>
    <scope>NUCLEOTIDE SEQUENCE [LARGE SCALE GENOMIC DNA]</scope>
    <source>
        <strain evidence="1 2">DSM 28403</strain>
    </source>
</reference>
<dbReference type="EMBL" id="SNYQ01000003">
    <property type="protein sequence ID" value="TDQ58129.1"/>
    <property type="molecule type" value="Genomic_DNA"/>
</dbReference>
<name>A0A4R6VC57_9PAST</name>
<gene>
    <name evidence="1" type="ORF">EDC45_1202</name>
</gene>
<sequence>MLTAESCYLFNLPFFQFAQLKKYTPELIPAIKQDYKRHWNEWKQVILQTEEYLDSAFAAPHIERWTNGWQLRAHFFAYFKYSSQQDSAAILSVILNRRRLLMELNWHSYRAESSRISLQQYNRWTDYPALWEEFGDFEIRHCDESEYADFLRLEQLQKGDLVATSARDFWRIGKSIEAEALTRTDVPGFIAETFTKLLPLYHCCHQ</sequence>
<dbReference type="InterPro" id="IPR019722">
    <property type="entry name" value="HI_0552_fam"/>
</dbReference>
<proteinExistence type="predicted"/>
<evidence type="ECO:0000313" key="1">
    <source>
        <dbReference type="EMBL" id="TDQ58129.1"/>
    </source>
</evidence>
<organism evidence="1 2">
    <name type="scientific">Mesocricetibacter intestinalis</name>
    <dbReference type="NCBI Taxonomy" id="1521930"/>
    <lineage>
        <taxon>Bacteria</taxon>
        <taxon>Pseudomonadati</taxon>
        <taxon>Pseudomonadota</taxon>
        <taxon>Gammaproteobacteria</taxon>
        <taxon>Pasteurellales</taxon>
        <taxon>Pasteurellaceae</taxon>
        <taxon>Mesocricetibacter</taxon>
    </lineage>
</organism>
<dbReference type="OrthoDB" id="2360289at2"/>
<evidence type="ECO:0000313" key="2">
    <source>
        <dbReference type="Proteomes" id="UP000295657"/>
    </source>
</evidence>
<accession>A0A4R6VC57</accession>
<dbReference type="Pfam" id="PF10786">
    <property type="entry name" value="HI_0552"/>
    <property type="match status" value="1"/>
</dbReference>
<dbReference type="Proteomes" id="UP000295657">
    <property type="component" value="Unassembled WGS sequence"/>
</dbReference>
<dbReference type="AlphaFoldDB" id="A0A4R6VC57"/>